<dbReference type="EMBL" id="JBHSQW010000044">
    <property type="protein sequence ID" value="MFC5996947.1"/>
    <property type="molecule type" value="Genomic_DNA"/>
</dbReference>
<sequence>MGLFTLDEAKAFLNMDVTRTDSDAELQGFIDASGEVLEVLAGEVVASRTVTETVMMGAPTRRVALRRVPVVSLTSIVSLDGIRTWDVADFDVAETGVVTVIGGPWLSGEVRFTLVAGYETPPARYVKAAQMVLKHLWRSQRSDLGGRRGFGGDDESIVVAGYSIPRAAVEIVGPKVLV</sequence>
<evidence type="ECO:0000313" key="2">
    <source>
        <dbReference type="Proteomes" id="UP001596302"/>
    </source>
</evidence>
<evidence type="ECO:0008006" key="3">
    <source>
        <dbReference type="Google" id="ProtNLM"/>
    </source>
</evidence>
<protein>
    <recommendedName>
        <fullName evidence="3">PhiE125 gp8 family phage protein</fullName>
    </recommendedName>
</protein>
<dbReference type="Proteomes" id="UP001596302">
    <property type="component" value="Unassembled WGS sequence"/>
</dbReference>
<organism evidence="1 2">
    <name type="scientific">Pseudonocardia hispaniensis</name>
    <dbReference type="NCBI Taxonomy" id="904933"/>
    <lineage>
        <taxon>Bacteria</taxon>
        <taxon>Bacillati</taxon>
        <taxon>Actinomycetota</taxon>
        <taxon>Actinomycetes</taxon>
        <taxon>Pseudonocardiales</taxon>
        <taxon>Pseudonocardiaceae</taxon>
        <taxon>Pseudonocardia</taxon>
    </lineage>
</organism>
<comment type="caution">
    <text evidence="1">The sequence shown here is derived from an EMBL/GenBank/DDBJ whole genome shotgun (WGS) entry which is preliminary data.</text>
</comment>
<name>A0ABW1J8F1_9PSEU</name>
<evidence type="ECO:0000313" key="1">
    <source>
        <dbReference type="EMBL" id="MFC5996947.1"/>
    </source>
</evidence>
<dbReference type="RefSeq" id="WP_379587824.1">
    <property type="nucleotide sequence ID" value="NZ_JBHSQW010000044.1"/>
</dbReference>
<accession>A0ABW1J8F1</accession>
<gene>
    <name evidence="1" type="ORF">ACFQE5_22305</name>
</gene>
<reference evidence="2" key="1">
    <citation type="journal article" date="2019" name="Int. J. Syst. Evol. Microbiol.">
        <title>The Global Catalogue of Microorganisms (GCM) 10K type strain sequencing project: providing services to taxonomists for standard genome sequencing and annotation.</title>
        <authorList>
            <consortium name="The Broad Institute Genomics Platform"/>
            <consortium name="The Broad Institute Genome Sequencing Center for Infectious Disease"/>
            <person name="Wu L."/>
            <person name="Ma J."/>
        </authorList>
    </citation>
    <scope>NUCLEOTIDE SEQUENCE [LARGE SCALE GENOMIC DNA]</scope>
    <source>
        <strain evidence="2">CCM 8391</strain>
    </source>
</reference>
<proteinExistence type="predicted"/>
<keyword evidence="2" id="KW-1185">Reference proteome</keyword>